<dbReference type="GO" id="GO:0008650">
    <property type="term" value="F:rRNA (uridine-2'-O-)-methyltransferase activity"/>
    <property type="evidence" value="ECO:0007669"/>
    <property type="project" value="TreeGrafter"/>
</dbReference>
<keyword evidence="5 7" id="KW-0949">S-adenosyl-L-methionine</keyword>
<feature type="compositionally biased region" description="Basic and acidic residues" evidence="8">
    <location>
        <begin position="105"/>
        <end position="114"/>
    </location>
</feature>
<evidence type="ECO:0000313" key="11">
    <source>
        <dbReference type="Proteomes" id="UP000807353"/>
    </source>
</evidence>
<dbReference type="HAMAP" id="MF_01547">
    <property type="entry name" value="RNA_methyltr_E"/>
    <property type="match status" value="1"/>
</dbReference>
<feature type="active site" description="Proton acceptor" evidence="7">
    <location>
        <position position="248"/>
    </location>
</feature>
<evidence type="ECO:0000256" key="1">
    <source>
        <dbReference type="ARBA" id="ARBA00009258"/>
    </source>
</evidence>
<protein>
    <recommendedName>
        <fullName evidence="6">rRNA methyltransferase 2, mitochondrial</fullName>
    </recommendedName>
</protein>
<dbReference type="PIRSF" id="PIRSF005461">
    <property type="entry name" value="23S_rRNA_mtase"/>
    <property type="match status" value="1"/>
</dbReference>
<feature type="domain" description="Ribosomal RNA methyltransferase FtsJ" evidence="9">
    <location>
        <begin position="37"/>
        <end position="83"/>
    </location>
</feature>
<accession>A0A9P5XW06</accession>
<dbReference type="SUPFAM" id="SSF53335">
    <property type="entry name" value="S-adenosyl-L-methionine-dependent methyltransferases"/>
    <property type="match status" value="1"/>
</dbReference>
<comment type="similarity">
    <text evidence="1">Belongs to the class I-like SAM-binding methyltransferase superfamily. RNA methyltransferase RlmE family.</text>
</comment>
<evidence type="ECO:0000256" key="6">
    <source>
        <dbReference type="ARBA" id="ARBA00041184"/>
    </source>
</evidence>
<evidence type="ECO:0000256" key="2">
    <source>
        <dbReference type="ARBA" id="ARBA00022552"/>
    </source>
</evidence>
<keyword evidence="2" id="KW-0698">rRNA processing</keyword>
<feature type="domain" description="Ribosomal RNA methyltransferase FtsJ" evidence="9">
    <location>
        <begin position="144"/>
        <end position="291"/>
    </location>
</feature>
<sequence length="295" mass="33060">MFFRPTVVLLSKTQKPASKAWVARQSRDPYVKQRQSYRARSAFKLLEIDALGNYFLGKPDVKAVIDLGAAPGGWSQVVAAKLGWTADPEDPPLLSSSQKHNNQGPRKERHDDWKKDQAMRKGVEMRSFDPLNIEGEDFEVYGRRDGRGTIISVDLLKIQPIQGVHTIQADFLSPQATNLIHPLLAVKGNPAGKVDIILSDMAANSSGNDVRDIESSLEICNAVFGFAQDNLRSAEQIGRKKGGVVLMKHFTHPLLHEFRVNKLEPNFYHVTYVKPYSSRSESREGYFLCQGWKGI</sequence>
<feature type="compositionally biased region" description="Polar residues" evidence="8">
    <location>
        <begin position="94"/>
        <end position="104"/>
    </location>
</feature>
<dbReference type="InterPro" id="IPR050082">
    <property type="entry name" value="RNA_methyltr_RlmE"/>
</dbReference>
<feature type="region of interest" description="Disordered" evidence="8">
    <location>
        <begin position="89"/>
        <end position="114"/>
    </location>
</feature>
<dbReference type="InterPro" id="IPR015507">
    <property type="entry name" value="rRNA-MeTfrase_E"/>
</dbReference>
<dbReference type="InterPro" id="IPR029063">
    <property type="entry name" value="SAM-dependent_MTases_sf"/>
</dbReference>
<organism evidence="10 11">
    <name type="scientific">Collybia nuda</name>
    <dbReference type="NCBI Taxonomy" id="64659"/>
    <lineage>
        <taxon>Eukaryota</taxon>
        <taxon>Fungi</taxon>
        <taxon>Dikarya</taxon>
        <taxon>Basidiomycota</taxon>
        <taxon>Agaricomycotina</taxon>
        <taxon>Agaricomycetes</taxon>
        <taxon>Agaricomycetidae</taxon>
        <taxon>Agaricales</taxon>
        <taxon>Tricholomatineae</taxon>
        <taxon>Clitocybaceae</taxon>
        <taxon>Collybia</taxon>
    </lineage>
</organism>
<dbReference type="OrthoDB" id="20105at2759"/>
<gene>
    <name evidence="10" type="ORF">BDZ94DRAFT_1271594</name>
</gene>
<reference evidence="10" key="1">
    <citation type="submission" date="2020-11" db="EMBL/GenBank/DDBJ databases">
        <authorList>
            <consortium name="DOE Joint Genome Institute"/>
            <person name="Ahrendt S."/>
            <person name="Riley R."/>
            <person name="Andreopoulos W."/>
            <person name="Labutti K."/>
            <person name="Pangilinan J."/>
            <person name="Ruiz-Duenas F.J."/>
            <person name="Barrasa J.M."/>
            <person name="Sanchez-Garcia M."/>
            <person name="Camarero S."/>
            <person name="Miyauchi S."/>
            <person name="Serrano A."/>
            <person name="Linde D."/>
            <person name="Babiker R."/>
            <person name="Drula E."/>
            <person name="Ayuso-Fernandez I."/>
            <person name="Pacheco R."/>
            <person name="Padilla G."/>
            <person name="Ferreira P."/>
            <person name="Barriuso J."/>
            <person name="Kellner H."/>
            <person name="Castanera R."/>
            <person name="Alfaro M."/>
            <person name="Ramirez L."/>
            <person name="Pisabarro A.G."/>
            <person name="Kuo A."/>
            <person name="Tritt A."/>
            <person name="Lipzen A."/>
            <person name="He G."/>
            <person name="Yan M."/>
            <person name="Ng V."/>
            <person name="Cullen D."/>
            <person name="Martin F."/>
            <person name="Rosso M.-N."/>
            <person name="Henrissat B."/>
            <person name="Hibbett D."/>
            <person name="Martinez A.T."/>
            <person name="Grigoriev I.V."/>
        </authorList>
    </citation>
    <scope>NUCLEOTIDE SEQUENCE</scope>
    <source>
        <strain evidence="10">CBS 247.69</strain>
    </source>
</reference>
<dbReference type="GO" id="GO:0005739">
    <property type="term" value="C:mitochondrion"/>
    <property type="evidence" value="ECO:0007669"/>
    <property type="project" value="TreeGrafter"/>
</dbReference>
<dbReference type="PANTHER" id="PTHR10920">
    <property type="entry name" value="RIBOSOMAL RNA METHYLTRANSFERASE"/>
    <property type="match status" value="1"/>
</dbReference>
<keyword evidence="11" id="KW-1185">Reference proteome</keyword>
<evidence type="ECO:0000256" key="4">
    <source>
        <dbReference type="ARBA" id="ARBA00022679"/>
    </source>
</evidence>
<comment type="caution">
    <text evidence="10">The sequence shown here is derived from an EMBL/GenBank/DDBJ whole genome shotgun (WGS) entry which is preliminary data.</text>
</comment>
<dbReference type="InterPro" id="IPR002877">
    <property type="entry name" value="RNA_MeTrfase_FtsJ_dom"/>
</dbReference>
<evidence type="ECO:0000256" key="5">
    <source>
        <dbReference type="ARBA" id="ARBA00022691"/>
    </source>
</evidence>
<evidence type="ECO:0000256" key="7">
    <source>
        <dbReference type="PIRSR" id="PIRSR005461-1"/>
    </source>
</evidence>
<keyword evidence="3 10" id="KW-0489">Methyltransferase</keyword>
<evidence type="ECO:0000259" key="9">
    <source>
        <dbReference type="Pfam" id="PF01728"/>
    </source>
</evidence>
<dbReference type="AlphaFoldDB" id="A0A9P5XW06"/>
<dbReference type="Pfam" id="PF01728">
    <property type="entry name" value="FtsJ"/>
    <property type="match status" value="2"/>
</dbReference>
<name>A0A9P5XW06_9AGAR</name>
<evidence type="ECO:0000256" key="3">
    <source>
        <dbReference type="ARBA" id="ARBA00022603"/>
    </source>
</evidence>
<dbReference type="EMBL" id="MU150350">
    <property type="protein sequence ID" value="KAF9458089.1"/>
    <property type="molecule type" value="Genomic_DNA"/>
</dbReference>
<evidence type="ECO:0000313" key="10">
    <source>
        <dbReference type="EMBL" id="KAF9458089.1"/>
    </source>
</evidence>
<keyword evidence="4" id="KW-0808">Transferase</keyword>
<proteinExistence type="inferred from homology"/>
<dbReference type="Gene3D" id="3.40.50.150">
    <property type="entry name" value="Vaccinia Virus protein VP39"/>
    <property type="match status" value="1"/>
</dbReference>
<dbReference type="Proteomes" id="UP000807353">
    <property type="component" value="Unassembled WGS sequence"/>
</dbReference>
<evidence type="ECO:0000256" key="8">
    <source>
        <dbReference type="SAM" id="MobiDB-lite"/>
    </source>
</evidence>
<dbReference type="PANTHER" id="PTHR10920:SF18">
    <property type="entry name" value="RRNA METHYLTRANSFERASE 2, MITOCHONDRIAL"/>
    <property type="match status" value="1"/>
</dbReference>